<evidence type="ECO:0000313" key="1">
    <source>
        <dbReference type="EMBL" id="MBB3938320.1"/>
    </source>
</evidence>
<dbReference type="Proteomes" id="UP000531216">
    <property type="component" value="Unassembled WGS sequence"/>
</dbReference>
<proteinExistence type="predicted"/>
<protein>
    <submittedName>
        <fullName evidence="1">Uncharacterized protein</fullName>
    </submittedName>
</protein>
<gene>
    <name evidence="1" type="ORF">GGR05_004492</name>
</gene>
<sequence>MLRFNAFGLAALVNRKAPGSLPKLNEEQRQALARIVKSGPIPAVHGMMRLQRKDLAHRIFEAFQISLNETMVERELKSLSFAKPSARPHRFAQNEMRWRVSNRRPGQTGGHSGKARAGHRDRALIDRRDPNWPEEQALLMPGTSRHKTVRSTESAHDVGVYLRDRLPEEGQRRRPRATLLRHRIHEPTLGGDIARHSIPALMPR</sequence>
<evidence type="ECO:0000313" key="2">
    <source>
        <dbReference type="Proteomes" id="UP000531216"/>
    </source>
</evidence>
<name>A0A7W6C0T0_9HYPH</name>
<organism evidence="1 2">
    <name type="scientific">Aureimonas phyllosphaerae</name>
    <dbReference type="NCBI Taxonomy" id="1166078"/>
    <lineage>
        <taxon>Bacteria</taxon>
        <taxon>Pseudomonadati</taxon>
        <taxon>Pseudomonadota</taxon>
        <taxon>Alphaproteobacteria</taxon>
        <taxon>Hyphomicrobiales</taxon>
        <taxon>Aurantimonadaceae</taxon>
        <taxon>Aureimonas</taxon>
    </lineage>
</organism>
<keyword evidence="2" id="KW-1185">Reference proteome</keyword>
<dbReference type="OrthoDB" id="2375382at2"/>
<accession>A0A7W6C0T0</accession>
<comment type="caution">
    <text evidence="1">The sequence shown here is derived from an EMBL/GenBank/DDBJ whole genome shotgun (WGS) entry which is preliminary data.</text>
</comment>
<dbReference type="EMBL" id="JACIDO010000029">
    <property type="protein sequence ID" value="MBB3938320.1"/>
    <property type="molecule type" value="Genomic_DNA"/>
</dbReference>
<reference evidence="1 2" key="1">
    <citation type="submission" date="2020-08" db="EMBL/GenBank/DDBJ databases">
        <title>Genomic Encyclopedia of Type Strains, Phase IV (KMG-IV): sequencing the most valuable type-strain genomes for metagenomic binning, comparative biology and taxonomic classification.</title>
        <authorList>
            <person name="Goeker M."/>
        </authorList>
    </citation>
    <scope>NUCLEOTIDE SEQUENCE [LARGE SCALE GENOMIC DNA]</scope>
    <source>
        <strain evidence="1 2">DSM 25024</strain>
    </source>
</reference>
<dbReference type="RefSeq" id="WP_139224768.1">
    <property type="nucleotide sequence ID" value="NZ_FOOA01000045.1"/>
</dbReference>
<dbReference type="AlphaFoldDB" id="A0A7W6C0T0"/>